<organism evidence="1">
    <name type="scientific">Tanacetum cinerariifolium</name>
    <name type="common">Dalmatian daisy</name>
    <name type="synonym">Chrysanthemum cinerariifolium</name>
    <dbReference type="NCBI Taxonomy" id="118510"/>
    <lineage>
        <taxon>Eukaryota</taxon>
        <taxon>Viridiplantae</taxon>
        <taxon>Streptophyta</taxon>
        <taxon>Embryophyta</taxon>
        <taxon>Tracheophyta</taxon>
        <taxon>Spermatophyta</taxon>
        <taxon>Magnoliopsida</taxon>
        <taxon>eudicotyledons</taxon>
        <taxon>Gunneridae</taxon>
        <taxon>Pentapetalae</taxon>
        <taxon>asterids</taxon>
        <taxon>campanulids</taxon>
        <taxon>Asterales</taxon>
        <taxon>Asteraceae</taxon>
        <taxon>Asteroideae</taxon>
        <taxon>Anthemideae</taxon>
        <taxon>Anthemidinae</taxon>
        <taxon>Tanacetum</taxon>
    </lineage>
</organism>
<accession>A0A699XFL0</accession>
<sequence length="60" mass="5909">VARVIFVAGVVGDERGLALKNGPPRPLARIAFEAAAADGPGQLAVFGDEHAGAGAAVGRT</sequence>
<protein>
    <submittedName>
        <fullName evidence="1">Uncharacterized protein</fullName>
    </submittedName>
</protein>
<feature type="non-terminal residue" evidence="1">
    <location>
        <position position="1"/>
    </location>
</feature>
<evidence type="ECO:0000313" key="1">
    <source>
        <dbReference type="EMBL" id="GFD58705.1"/>
    </source>
</evidence>
<dbReference type="AlphaFoldDB" id="A0A699XFL0"/>
<dbReference type="EMBL" id="BKCJ011856366">
    <property type="protein sequence ID" value="GFD58705.1"/>
    <property type="molecule type" value="Genomic_DNA"/>
</dbReference>
<reference evidence="1" key="1">
    <citation type="journal article" date="2019" name="Sci. Rep.">
        <title>Draft genome of Tanacetum cinerariifolium, the natural source of mosquito coil.</title>
        <authorList>
            <person name="Yamashiro T."/>
            <person name="Shiraishi A."/>
            <person name="Satake H."/>
            <person name="Nakayama K."/>
        </authorList>
    </citation>
    <scope>NUCLEOTIDE SEQUENCE</scope>
</reference>
<proteinExistence type="predicted"/>
<name>A0A699XFL0_TANCI</name>
<comment type="caution">
    <text evidence="1">The sequence shown here is derived from an EMBL/GenBank/DDBJ whole genome shotgun (WGS) entry which is preliminary data.</text>
</comment>
<gene>
    <name evidence="1" type="ORF">Tci_930674</name>
</gene>